<dbReference type="GO" id="GO:0016787">
    <property type="term" value="F:hydrolase activity"/>
    <property type="evidence" value="ECO:0007669"/>
    <property type="project" value="UniProtKB-KW"/>
</dbReference>
<proteinExistence type="predicted"/>
<evidence type="ECO:0000313" key="3">
    <source>
        <dbReference type="Proteomes" id="UP000216446"/>
    </source>
</evidence>
<protein>
    <recommendedName>
        <fullName evidence="4">Haloacid dehalogenase</fullName>
    </recommendedName>
</protein>
<organism evidence="2 3">
    <name type="scientific">Rubricoccus marinus</name>
    <dbReference type="NCBI Taxonomy" id="716817"/>
    <lineage>
        <taxon>Bacteria</taxon>
        <taxon>Pseudomonadati</taxon>
        <taxon>Rhodothermota</taxon>
        <taxon>Rhodothermia</taxon>
        <taxon>Rhodothermales</taxon>
        <taxon>Rubricoccaceae</taxon>
        <taxon>Rubricoccus</taxon>
    </lineage>
</organism>
<gene>
    <name evidence="2" type="ORF">BSZ36_10740</name>
</gene>
<dbReference type="AlphaFoldDB" id="A0A259U0F1"/>
<dbReference type="Proteomes" id="UP000216446">
    <property type="component" value="Unassembled WGS sequence"/>
</dbReference>
<dbReference type="InterPro" id="IPR006439">
    <property type="entry name" value="HAD-SF_hydro_IA"/>
</dbReference>
<keyword evidence="3" id="KW-1185">Reference proteome</keyword>
<dbReference type="OrthoDB" id="9802350at2"/>
<evidence type="ECO:0000313" key="2">
    <source>
        <dbReference type="EMBL" id="OZC03416.1"/>
    </source>
</evidence>
<reference evidence="2 3" key="1">
    <citation type="submission" date="2016-11" db="EMBL/GenBank/DDBJ databases">
        <title>Study of marine rhodopsin-containing bacteria.</title>
        <authorList>
            <person name="Yoshizawa S."/>
            <person name="Kumagai Y."/>
            <person name="Kogure K."/>
        </authorList>
    </citation>
    <scope>NUCLEOTIDE SEQUENCE [LARGE SCALE GENOMIC DNA]</scope>
    <source>
        <strain evidence="2 3">SG-29</strain>
    </source>
</reference>
<dbReference type="SFLD" id="SFLDS00003">
    <property type="entry name" value="Haloacid_Dehalogenase"/>
    <property type="match status" value="1"/>
</dbReference>
<dbReference type="PANTHER" id="PTHR43316">
    <property type="entry name" value="HYDROLASE, HALOACID DELAHOGENASE-RELATED"/>
    <property type="match status" value="1"/>
</dbReference>
<dbReference type="PRINTS" id="PR00413">
    <property type="entry name" value="HADHALOGNASE"/>
</dbReference>
<dbReference type="InterPro" id="IPR051540">
    <property type="entry name" value="S-2-haloacid_dehalogenase"/>
</dbReference>
<dbReference type="InterPro" id="IPR036412">
    <property type="entry name" value="HAD-like_sf"/>
</dbReference>
<dbReference type="InterPro" id="IPR023214">
    <property type="entry name" value="HAD_sf"/>
</dbReference>
<dbReference type="EMBL" id="MQWB01000001">
    <property type="protein sequence ID" value="OZC03416.1"/>
    <property type="molecule type" value="Genomic_DNA"/>
</dbReference>
<dbReference type="PANTHER" id="PTHR43316:SF3">
    <property type="entry name" value="HALOACID DEHALOGENASE, TYPE II (AFU_ORTHOLOGUE AFUA_2G07750)-RELATED"/>
    <property type="match status" value="1"/>
</dbReference>
<dbReference type="Pfam" id="PF00702">
    <property type="entry name" value="Hydrolase"/>
    <property type="match status" value="1"/>
</dbReference>
<dbReference type="NCBIfam" id="TIGR01549">
    <property type="entry name" value="HAD-SF-IA-v1"/>
    <property type="match status" value="1"/>
</dbReference>
<accession>A0A259U0F1</accession>
<dbReference type="Gene3D" id="3.40.50.1000">
    <property type="entry name" value="HAD superfamily/HAD-like"/>
    <property type="match status" value="1"/>
</dbReference>
<comment type="caution">
    <text evidence="2">The sequence shown here is derived from an EMBL/GenBank/DDBJ whole genome shotgun (WGS) entry which is preliminary data.</text>
</comment>
<sequence>MTVAPLSAVLFDAGDVLYDATAWRRWLAERLSASGVDITYPLLVERWEAQLVDVYTGRVGYWDRFRRLLSDFDIPDADLPKWEAAARAKGSEVQEVHRAFDGTREMLEALRARGLRLGVLSDTQQPAEDVRRKLDGFGLDGLFDAVVTSIDIGHVKPEREAYQEAANAVGSPLAQCAFVAHDVDELEGAQEAGMWAIAFNAAPGVPCDAWAESLTDLVELVNSRLPA</sequence>
<dbReference type="SUPFAM" id="SSF56784">
    <property type="entry name" value="HAD-like"/>
    <property type="match status" value="1"/>
</dbReference>
<dbReference type="RefSeq" id="WP_094548749.1">
    <property type="nucleotide sequence ID" value="NZ_MQWB01000001.1"/>
</dbReference>
<dbReference type="InParanoid" id="A0A259U0F1"/>
<evidence type="ECO:0000256" key="1">
    <source>
        <dbReference type="ARBA" id="ARBA00022801"/>
    </source>
</evidence>
<dbReference type="SFLD" id="SFLDG01129">
    <property type="entry name" value="C1.5:_HAD__Beta-PGM__Phosphata"/>
    <property type="match status" value="1"/>
</dbReference>
<evidence type="ECO:0008006" key="4">
    <source>
        <dbReference type="Google" id="ProtNLM"/>
    </source>
</evidence>
<keyword evidence="1" id="KW-0378">Hydrolase</keyword>
<name>A0A259U0F1_9BACT</name>